<dbReference type="InterPro" id="IPR001128">
    <property type="entry name" value="Cyt_P450"/>
</dbReference>
<dbReference type="PRINTS" id="PR00359">
    <property type="entry name" value="BP450"/>
</dbReference>
<dbReference type="InterPro" id="IPR017972">
    <property type="entry name" value="Cyt_P450_CS"/>
</dbReference>
<protein>
    <submittedName>
        <fullName evidence="3">Cytochrome P450</fullName>
    </submittedName>
</protein>
<keyword evidence="2" id="KW-0349">Heme</keyword>
<reference evidence="4" key="1">
    <citation type="journal article" date="2019" name="Int. J. Syst. Evol. Microbiol.">
        <title>The Global Catalogue of Microorganisms (GCM) 10K type strain sequencing project: providing services to taxonomists for standard genome sequencing and annotation.</title>
        <authorList>
            <consortium name="The Broad Institute Genomics Platform"/>
            <consortium name="The Broad Institute Genome Sequencing Center for Infectious Disease"/>
            <person name="Wu L."/>
            <person name="Ma J."/>
        </authorList>
    </citation>
    <scope>NUCLEOTIDE SEQUENCE [LARGE SCALE GENOMIC DNA]</scope>
    <source>
        <strain evidence="4">CCUG 52478</strain>
    </source>
</reference>
<organism evidence="3 4">
    <name type="scientific">Nocardioides ginsengisoli</name>
    <dbReference type="NCBI Taxonomy" id="363868"/>
    <lineage>
        <taxon>Bacteria</taxon>
        <taxon>Bacillati</taxon>
        <taxon>Actinomycetota</taxon>
        <taxon>Actinomycetes</taxon>
        <taxon>Propionibacteriales</taxon>
        <taxon>Nocardioidaceae</taxon>
        <taxon>Nocardioides</taxon>
    </lineage>
</organism>
<keyword evidence="2" id="KW-0560">Oxidoreductase</keyword>
<name>A0ABW3VVX3_9ACTN</name>
<evidence type="ECO:0000313" key="3">
    <source>
        <dbReference type="EMBL" id="MFD1246829.1"/>
    </source>
</evidence>
<keyword evidence="2" id="KW-0408">Iron</keyword>
<keyword evidence="4" id="KW-1185">Reference proteome</keyword>
<dbReference type="InterPro" id="IPR036396">
    <property type="entry name" value="Cyt_P450_sf"/>
</dbReference>
<evidence type="ECO:0000313" key="4">
    <source>
        <dbReference type="Proteomes" id="UP001597229"/>
    </source>
</evidence>
<dbReference type="InterPro" id="IPR002397">
    <property type="entry name" value="Cyt_P450_B"/>
</dbReference>
<dbReference type="Gene3D" id="1.10.630.10">
    <property type="entry name" value="Cytochrome P450"/>
    <property type="match status" value="1"/>
</dbReference>
<accession>A0ABW3VVX3</accession>
<evidence type="ECO:0000256" key="1">
    <source>
        <dbReference type="ARBA" id="ARBA00010617"/>
    </source>
</evidence>
<comment type="similarity">
    <text evidence="1 2">Belongs to the cytochrome P450 family.</text>
</comment>
<keyword evidence="2" id="KW-0479">Metal-binding</keyword>
<keyword evidence="2" id="KW-0503">Monooxygenase</keyword>
<dbReference type="PANTHER" id="PTHR46696:SF1">
    <property type="entry name" value="CYTOCHROME P450 YJIB-RELATED"/>
    <property type="match status" value="1"/>
</dbReference>
<sequence>MTTFLEDVPASVMDEDPYPIFERLRKEAPVAYYPGTDQWFIARWDDNMRVGTDAENFGPSQWTVAGVGPSVLSASGEQHRWIRKGIDPLLRQRPIHEYAHQHARPLVASYLDQLAPRGEAELTSEFFELISARIVGDVLGLHGIDDETRQRWFLAIADWLNQGSIGNVEVSSELTATLDELDSALEELVAEVTKKPDGTLLSTMVHAVPDGAAPKTYEELAGSIRIIIAGGFQEPGHAAASILYGLLSNPDQYADLVASDGKLVQAAVHEGLRWLPPFSSTERVTLREVEIGGVVLPKNTELCLLIASANYDESRWENPSRYDLHRPMQAHCSFGFGVHMCAGNALGRQMEHILLEELPRRLPNLRLNPDREAKTSGFLMRGVKSLSVLWDA</sequence>
<dbReference type="Proteomes" id="UP001597229">
    <property type="component" value="Unassembled WGS sequence"/>
</dbReference>
<dbReference type="SUPFAM" id="SSF48264">
    <property type="entry name" value="Cytochrome P450"/>
    <property type="match status" value="1"/>
</dbReference>
<comment type="caution">
    <text evidence="3">The sequence shown here is derived from an EMBL/GenBank/DDBJ whole genome shotgun (WGS) entry which is preliminary data.</text>
</comment>
<dbReference type="PROSITE" id="PS00086">
    <property type="entry name" value="CYTOCHROME_P450"/>
    <property type="match status" value="1"/>
</dbReference>
<evidence type="ECO:0000256" key="2">
    <source>
        <dbReference type="RuleBase" id="RU000461"/>
    </source>
</evidence>
<dbReference type="EMBL" id="JBHTLX010000005">
    <property type="protein sequence ID" value="MFD1246829.1"/>
    <property type="molecule type" value="Genomic_DNA"/>
</dbReference>
<proteinExistence type="inferred from homology"/>
<dbReference type="Pfam" id="PF00067">
    <property type="entry name" value="p450"/>
    <property type="match status" value="1"/>
</dbReference>
<dbReference type="PANTHER" id="PTHR46696">
    <property type="entry name" value="P450, PUTATIVE (EUROFUNG)-RELATED"/>
    <property type="match status" value="1"/>
</dbReference>
<gene>
    <name evidence="3" type="ORF">ACFQ3F_03415</name>
</gene>
<dbReference type="RefSeq" id="WP_367917695.1">
    <property type="nucleotide sequence ID" value="NZ_BAABAC010000005.1"/>
</dbReference>